<dbReference type="Pfam" id="PF13975">
    <property type="entry name" value="gag-asp_proteas"/>
    <property type="match status" value="1"/>
</dbReference>
<accession>A0AAV6XCL5</accession>
<evidence type="ECO:0000256" key="7">
    <source>
        <dbReference type="ARBA" id="ARBA00022759"/>
    </source>
</evidence>
<keyword evidence="9" id="KW-0460">Magnesium</keyword>
<evidence type="ECO:0000313" key="17">
    <source>
        <dbReference type="EMBL" id="KAG8379070.1"/>
    </source>
</evidence>
<dbReference type="SUPFAM" id="SSF54160">
    <property type="entry name" value="Chromo domain-like"/>
    <property type="match status" value="1"/>
</dbReference>
<evidence type="ECO:0000256" key="13">
    <source>
        <dbReference type="ARBA" id="ARBA00023125"/>
    </source>
</evidence>
<dbReference type="GO" id="GO:0046872">
    <property type="term" value="F:metal ion binding"/>
    <property type="evidence" value="ECO:0007669"/>
    <property type="project" value="UniProtKB-KW"/>
</dbReference>
<dbReference type="GO" id="GO:0015074">
    <property type="term" value="P:DNA integration"/>
    <property type="evidence" value="ECO:0007669"/>
    <property type="project" value="UniProtKB-KW"/>
</dbReference>
<evidence type="ECO:0000256" key="1">
    <source>
        <dbReference type="ARBA" id="ARBA00022670"/>
    </source>
</evidence>
<sequence>MLDIRDMSKKDKLFFFLEGLKPWVRTELQHQRPTDLSTAMEATERIMDYSSETKKDKPMEVKGIHKGSGQDNRQATSQRSTGCFLYDRPHRYRDCPKKQLLNAISNLTSGTGSTSISKQVDAREPRESESGDGDSDTEENNLGAFFHWCGTISHQLAAKKKLPQKIGKTAPALTVSLPGEEEKPHVRKRSGLMFLDVKINGKPIRAMIDTGATHNYLASAEVERLGLVLEKEIGRVKAINSAAQPIAGVAKLVLIRAGSFEGKTNLSVVVMDDFKLILGLEFLRDTKSAVFPHADSLMMMGNKPCVIPTYAGKLSKKNLSAMQFEKGCKQYNFMLEYRTGASNHVADALSRRADLANVSVVAALASSAVVTSMRDRIKELLPRDPAAQNLIDLVGQGKARQFWFEDGLLMTKGNRLYVPKGGDLRKSLITECHDTLWAGHPGGERTNALVQRAYFWPQMWDDKDWVKLLDVAQLCFNAQKSSSTNKSAFEIVTGQQPLLPHTIDSPKNARSHLARSFTQEWKQNVEIAQSYLMKAQKRMKKHADERRRFLEFQVGDMVMVKVPDPRLSKASRGRDLRLMQKYIGPLPIIKRIGKVAYKVELPPWCKTHNVLYVSQLKPYSADQEDDSRNQSDRPQLELKKIGKRVLEAILNYRVTHTAKKTFDEYLVKWQGCSNEENTWEQVMNLKAYPELIEAYHASAAPRTSPSQVGEYVKGCLPTRAP</sequence>
<keyword evidence="13" id="KW-0238">DNA-binding</keyword>
<dbReference type="SUPFAM" id="SSF50630">
    <property type="entry name" value="Acid proteases"/>
    <property type="match status" value="1"/>
</dbReference>
<dbReference type="InterPro" id="IPR056924">
    <property type="entry name" value="SH3_Tf2-1"/>
</dbReference>
<dbReference type="InterPro" id="IPR021109">
    <property type="entry name" value="Peptidase_aspartic_dom_sf"/>
</dbReference>
<evidence type="ECO:0000313" key="18">
    <source>
        <dbReference type="Proteomes" id="UP000826271"/>
    </source>
</evidence>
<keyword evidence="7" id="KW-0255">Endonuclease</keyword>
<dbReference type="CDD" id="cd00303">
    <property type="entry name" value="retropepsin_like"/>
    <property type="match status" value="1"/>
</dbReference>
<dbReference type="Gene3D" id="2.40.70.10">
    <property type="entry name" value="Acid Proteases"/>
    <property type="match status" value="1"/>
</dbReference>
<keyword evidence="4" id="KW-0540">Nuclease</keyword>
<dbReference type="PANTHER" id="PTHR37984:SF5">
    <property type="entry name" value="PROTEIN NYNRIN-LIKE"/>
    <property type="match status" value="1"/>
</dbReference>
<organism evidence="17 18">
    <name type="scientific">Buddleja alternifolia</name>
    <dbReference type="NCBI Taxonomy" id="168488"/>
    <lineage>
        <taxon>Eukaryota</taxon>
        <taxon>Viridiplantae</taxon>
        <taxon>Streptophyta</taxon>
        <taxon>Embryophyta</taxon>
        <taxon>Tracheophyta</taxon>
        <taxon>Spermatophyta</taxon>
        <taxon>Magnoliopsida</taxon>
        <taxon>eudicotyledons</taxon>
        <taxon>Gunneridae</taxon>
        <taxon>Pentapetalae</taxon>
        <taxon>asterids</taxon>
        <taxon>lamiids</taxon>
        <taxon>Lamiales</taxon>
        <taxon>Scrophulariaceae</taxon>
        <taxon>Buddlejeae</taxon>
        <taxon>Buddleja</taxon>
    </lineage>
</organism>
<dbReference type="GO" id="GO:0003677">
    <property type="term" value="F:DNA binding"/>
    <property type="evidence" value="ECO:0007669"/>
    <property type="project" value="UniProtKB-KW"/>
</dbReference>
<dbReference type="InterPro" id="IPR016197">
    <property type="entry name" value="Chromo-like_dom_sf"/>
</dbReference>
<evidence type="ECO:0000256" key="11">
    <source>
        <dbReference type="ARBA" id="ARBA00022918"/>
    </source>
</evidence>
<keyword evidence="6" id="KW-0064">Aspartyl protease</keyword>
<keyword evidence="2" id="KW-0808">Transferase</keyword>
<evidence type="ECO:0000256" key="10">
    <source>
        <dbReference type="ARBA" id="ARBA00022908"/>
    </source>
</evidence>
<evidence type="ECO:0000256" key="4">
    <source>
        <dbReference type="ARBA" id="ARBA00022722"/>
    </source>
</evidence>
<feature type="region of interest" description="Disordered" evidence="15">
    <location>
        <begin position="53"/>
        <end position="81"/>
    </location>
</feature>
<keyword evidence="5" id="KW-0479">Metal-binding</keyword>
<name>A0AAV6XCL5_9LAMI</name>
<dbReference type="GO" id="GO:0006508">
    <property type="term" value="P:proteolysis"/>
    <property type="evidence" value="ECO:0007669"/>
    <property type="project" value="UniProtKB-KW"/>
</dbReference>
<proteinExistence type="predicted"/>
<dbReference type="PROSITE" id="PS50013">
    <property type="entry name" value="CHROMO_2"/>
    <property type="match status" value="1"/>
</dbReference>
<dbReference type="Pfam" id="PF24626">
    <property type="entry name" value="SH3_Tf2-1"/>
    <property type="match status" value="1"/>
</dbReference>
<evidence type="ECO:0000256" key="6">
    <source>
        <dbReference type="ARBA" id="ARBA00022750"/>
    </source>
</evidence>
<keyword evidence="8" id="KW-0378">Hydrolase</keyword>
<keyword evidence="3" id="KW-0548">Nucleotidyltransferase</keyword>
<comment type="caution">
    <text evidence="17">The sequence shown here is derived from an EMBL/GenBank/DDBJ whole genome shotgun (WGS) entry which is preliminary data.</text>
</comment>
<keyword evidence="11" id="KW-0695">RNA-directed DNA polymerase</keyword>
<dbReference type="Gene3D" id="2.40.50.40">
    <property type="match status" value="1"/>
</dbReference>
<dbReference type="InterPro" id="IPR001969">
    <property type="entry name" value="Aspartic_peptidase_AS"/>
</dbReference>
<dbReference type="AlphaFoldDB" id="A0AAV6XCL5"/>
<dbReference type="PANTHER" id="PTHR37984">
    <property type="entry name" value="PROTEIN CBG26694"/>
    <property type="match status" value="1"/>
</dbReference>
<feature type="compositionally biased region" description="Polar residues" evidence="15">
    <location>
        <begin position="69"/>
        <end position="81"/>
    </location>
</feature>
<dbReference type="EMBL" id="WHWC01000007">
    <property type="protein sequence ID" value="KAG8379070.1"/>
    <property type="molecule type" value="Genomic_DNA"/>
</dbReference>
<feature type="compositionally biased region" description="Basic and acidic residues" evidence="15">
    <location>
        <begin position="53"/>
        <end position="63"/>
    </location>
</feature>
<keyword evidence="12" id="KW-0239">DNA-directed DNA polymerase</keyword>
<dbReference type="InterPro" id="IPR023780">
    <property type="entry name" value="Chromo_domain"/>
</dbReference>
<dbReference type="InterPro" id="IPR000953">
    <property type="entry name" value="Chromo/chromo_shadow_dom"/>
</dbReference>
<dbReference type="Pfam" id="PF17921">
    <property type="entry name" value="Integrase_H2C2"/>
    <property type="match status" value="1"/>
</dbReference>
<keyword evidence="1" id="KW-0645">Protease</keyword>
<dbReference type="InterPro" id="IPR050951">
    <property type="entry name" value="Retrovirus_Pol_polyprotein"/>
</dbReference>
<feature type="region of interest" description="Disordered" evidence="15">
    <location>
        <begin position="106"/>
        <end position="137"/>
    </location>
</feature>
<dbReference type="Pfam" id="PF00385">
    <property type="entry name" value="Chromo"/>
    <property type="match status" value="1"/>
</dbReference>
<dbReference type="GO" id="GO:0004519">
    <property type="term" value="F:endonuclease activity"/>
    <property type="evidence" value="ECO:0007669"/>
    <property type="project" value="UniProtKB-KW"/>
</dbReference>
<keyword evidence="18" id="KW-1185">Reference proteome</keyword>
<dbReference type="Proteomes" id="UP000826271">
    <property type="component" value="Unassembled WGS sequence"/>
</dbReference>
<evidence type="ECO:0000256" key="2">
    <source>
        <dbReference type="ARBA" id="ARBA00022679"/>
    </source>
</evidence>
<dbReference type="GO" id="GO:0006310">
    <property type="term" value="P:DNA recombination"/>
    <property type="evidence" value="ECO:0007669"/>
    <property type="project" value="UniProtKB-KW"/>
</dbReference>
<dbReference type="GO" id="GO:0003964">
    <property type="term" value="F:RNA-directed DNA polymerase activity"/>
    <property type="evidence" value="ECO:0007669"/>
    <property type="project" value="UniProtKB-KW"/>
</dbReference>
<evidence type="ECO:0000256" key="3">
    <source>
        <dbReference type="ARBA" id="ARBA00022695"/>
    </source>
</evidence>
<protein>
    <recommendedName>
        <fullName evidence="16">Chromo domain-containing protein</fullName>
    </recommendedName>
</protein>
<dbReference type="Gene3D" id="1.10.340.70">
    <property type="match status" value="1"/>
</dbReference>
<feature type="domain" description="Chromo" evidence="16">
    <location>
        <begin position="644"/>
        <end position="707"/>
    </location>
</feature>
<evidence type="ECO:0000256" key="8">
    <source>
        <dbReference type="ARBA" id="ARBA00022801"/>
    </source>
</evidence>
<dbReference type="CDD" id="cd00024">
    <property type="entry name" value="CD_CSD"/>
    <property type="match status" value="1"/>
</dbReference>
<feature type="compositionally biased region" description="Polar residues" evidence="15">
    <location>
        <begin position="106"/>
        <end position="118"/>
    </location>
</feature>
<dbReference type="InterPro" id="IPR041588">
    <property type="entry name" value="Integrase_H2C2"/>
</dbReference>
<dbReference type="GO" id="GO:0003887">
    <property type="term" value="F:DNA-directed DNA polymerase activity"/>
    <property type="evidence" value="ECO:0007669"/>
    <property type="project" value="UniProtKB-KW"/>
</dbReference>
<dbReference type="PROSITE" id="PS00141">
    <property type="entry name" value="ASP_PROTEASE"/>
    <property type="match status" value="1"/>
</dbReference>
<feature type="compositionally biased region" description="Basic and acidic residues" evidence="15">
    <location>
        <begin position="120"/>
        <end position="129"/>
    </location>
</feature>
<evidence type="ECO:0000259" key="16">
    <source>
        <dbReference type="PROSITE" id="PS50013"/>
    </source>
</evidence>
<evidence type="ECO:0000256" key="5">
    <source>
        <dbReference type="ARBA" id="ARBA00022723"/>
    </source>
</evidence>
<evidence type="ECO:0000256" key="12">
    <source>
        <dbReference type="ARBA" id="ARBA00022932"/>
    </source>
</evidence>
<evidence type="ECO:0000256" key="15">
    <source>
        <dbReference type="SAM" id="MobiDB-lite"/>
    </source>
</evidence>
<keyword evidence="10" id="KW-0229">DNA integration</keyword>
<keyword evidence="14" id="KW-0233">DNA recombination</keyword>
<dbReference type="GO" id="GO:0004190">
    <property type="term" value="F:aspartic-type endopeptidase activity"/>
    <property type="evidence" value="ECO:0007669"/>
    <property type="project" value="UniProtKB-KW"/>
</dbReference>
<evidence type="ECO:0000256" key="9">
    <source>
        <dbReference type="ARBA" id="ARBA00022842"/>
    </source>
</evidence>
<gene>
    <name evidence="17" type="ORF">BUALT_Bualt07G0050000</name>
</gene>
<dbReference type="SMART" id="SM00298">
    <property type="entry name" value="CHROMO"/>
    <property type="match status" value="1"/>
</dbReference>
<reference evidence="17" key="1">
    <citation type="submission" date="2019-10" db="EMBL/GenBank/DDBJ databases">
        <authorList>
            <person name="Zhang R."/>
            <person name="Pan Y."/>
            <person name="Wang J."/>
            <person name="Ma R."/>
            <person name="Yu S."/>
        </authorList>
    </citation>
    <scope>NUCLEOTIDE SEQUENCE</scope>
    <source>
        <strain evidence="17">LA-IB0</strain>
        <tissue evidence="17">Leaf</tissue>
    </source>
</reference>
<evidence type="ECO:0000256" key="14">
    <source>
        <dbReference type="ARBA" id="ARBA00023172"/>
    </source>
</evidence>